<organism evidence="1">
    <name type="scientific">marine sediment metagenome</name>
    <dbReference type="NCBI Taxonomy" id="412755"/>
    <lineage>
        <taxon>unclassified sequences</taxon>
        <taxon>metagenomes</taxon>
        <taxon>ecological metagenomes</taxon>
    </lineage>
</organism>
<evidence type="ECO:0000313" key="1">
    <source>
        <dbReference type="EMBL" id="GAG43537.1"/>
    </source>
</evidence>
<accession>X0Y8C1</accession>
<comment type="caution">
    <text evidence="1">The sequence shown here is derived from an EMBL/GenBank/DDBJ whole genome shotgun (WGS) entry which is preliminary data.</text>
</comment>
<protein>
    <submittedName>
        <fullName evidence="1">Uncharacterized protein</fullName>
    </submittedName>
</protein>
<gene>
    <name evidence="1" type="ORF">S01H1_79859</name>
</gene>
<name>X0Y8C1_9ZZZZ</name>
<feature type="non-terminal residue" evidence="1">
    <location>
        <position position="1"/>
    </location>
</feature>
<reference evidence="1" key="1">
    <citation type="journal article" date="2014" name="Front. Microbiol.">
        <title>High frequency of phylogenetically diverse reductive dehalogenase-homologous genes in deep subseafloor sedimentary metagenomes.</title>
        <authorList>
            <person name="Kawai M."/>
            <person name="Futagami T."/>
            <person name="Toyoda A."/>
            <person name="Takaki Y."/>
            <person name="Nishi S."/>
            <person name="Hori S."/>
            <person name="Arai W."/>
            <person name="Tsubouchi T."/>
            <person name="Morono Y."/>
            <person name="Uchiyama I."/>
            <person name="Ito T."/>
            <person name="Fujiyama A."/>
            <person name="Inagaki F."/>
            <person name="Takami H."/>
        </authorList>
    </citation>
    <scope>NUCLEOTIDE SEQUENCE</scope>
    <source>
        <strain evidence="1">Expedition CK06-06</strain>
    </source>
</reference>
<dbReference type="AlphaFoldDB" id="X0Y8C1"/>
<sequence>NPGAQQMFQVIAKDICLGLGVPYDLLGAVATTANGDAIMWGLTTFVGNVNTWREYIGYKLDLTWNETWLTSGLAEYGQVYQVFRAQGIDLRMLREESLRAAKSLLDSGLLSRQTYEESVRWF</sequence>
<dbReference type="EMBL" id="BARS01053876">
    <property type="protein sequence ID" value="GAG43537.1"/>
    <property type="molecule type" value="Genomic_DNA"/>
</dbReference>
<proteinExistence type="predicted"/>